<accession>A0ACC2D4M4</accession>
<gene>
    <name evidence="1" type="ORF">O6H91_07G045800</name>
</gene>
<evidence type="ECO:0000313" key="2">
    <source>
        <dbReference type="Proteomes" id="UP001162992"/>
    </source>
</evidence>
<dbReference type="EMBL" id="CM055098">
    <property type="protein sequence ID" value="KAJ7549216.1"/>
    <property type="molecule type" value="Genomic_DNA"/>
</dbReference>
<name>A0ACC2D4M4_DIPCM</name>
<sequence length="473" mass="52985">MVHRAVHLTYCQNYMLRDSKLSQSNRISHKYFVLRKVRGMAFLGSGFDGENKKERSKFVEKGCHRKKLSILPLVFVIFYEVSGGPFGVEDSVQSGGPLLALLGFIVFPFLWSIPEALITAELGTTFPENGGYVIWISSAFGQFWGFQEGWWKWLSGVIDNALYPVLFLDYLKWVFPSVGGGLARLIFLLVITAVLTYVNYRGLTIVGYTAVLLGVFSLLPFLMLAILAIPRLEPKRWLAVDLSGVDWRIFLNTLFWNLNYWDSVSTLAGEVERPQEVFPKALSYAVLLVILSYLVPLLAGTGALNHKSSAWTDGYFAHVAMAIGGTWLKWWVEIAAAFSNAGMFEAEMSSDSFQLLGMGEKAFICLRMKQPNLVRPYKIPVSTMGAVLLCLPPCALIIIVMSIASLQTMFFSFLCSLVGFILYPALQYVKHKKWARFAECTDRSRQVDDQFPAVSGVSQQDAFEAEESLLPKA</sequence>
<proteinExistence type="predicted"/>
<keyword evidence="2" id="KW-1185">Reference proteome</keyword>
<organism evidence="1 2">
    <name type="scientific">Diphasiastrum complanatum</name>
    <name type="common">Issler's clubmoss</name>
    <name type="synonym">Lycopodium complanatum</name>
    <dbReference type="NCBI Taxonomy" id="34168"/>
    <lineage>
        <taxon>Eukaryota</taxon>
        <taxon>Viridiplantae</taxon>
        <taxon>Streptophyta</taxon>
        <taxon>Embryophyta</taxon>
        <taxon>Tracheophyta</taxon>
        <taxon>Lycopodiopsida</taxon>
        <taxon>Lycopodiales</taxon>
        <taxon>Lycopodiaceae</taxon>
        <taxon>Lycopodioideae</taxon>
        <taxon>Diphasiastrum</taxon>
    </lineage>
</organism>
<evidence type="ECO:0000313" key="1">
    <source>
        <dbReference type="EMBL" id="KAJ7549216.1"/>
    </source>
</evidence>
<reference evidence="2" key="1">
    <citation type="journal article" date="2024" name="Proc. Natl. Acad. Sci. U.S.A.">
        <title>Extraordinary preservation of gene collinearity over three hundred million years revealed in homosporous lycophytes.</title>
        <authorList>
            <person name="Li C."/>
            <person name="Wickell D."/>
            <person name="Kuo L.Y."/>
            <person name="Chen X."/>
            <person name="Nie B."/>
            <person name="Liao X."/>
            <person name="Peng D."/>
            <person name="Ji J."/>
            <person name="Jenkins J."/>
            <person name="Williams M."/>
            <person name="Shu S."/>
            <person name="Plott C."/>
            <person name="Barry K."/>
            <person name="Rajasekar S."/>
            <person name="Grimwood J."/>
            <person name="Han X."/>
            <person name="Sun S."/>
            <person name="Hou Z."/>
            <person name="He W."/>
            <person name="Dai G."/>
            <person name="Sun C."/>
            <person name="Schmutz J."/>
            <person name="Leebens-Mack J.H."/>
            <person name="Li F.W."/>
            <person name="Wang L."/>
        </authorList>
    </citation>
    <scope>NUCLEOTIDE SEQUENCE [LARGE SCALE GENOMIC DNA]</scope>
    <source>
        <strain evidence="2">cv. PW_Plant_1</strain>
    </source>
</reference>
<comment type="caution">
    <text evidence="1">The sequence shown here is derived from an EMBL/GenBank/DDBJ whole genome shotgun (WGS) entry which is preliminary data.</text>
</comment>
<protein>
    <submittedName>
        <fullName evidence="1">Uncharacterized protein</fullName>
    </submittedName>
</protein>
<dbReference type="Proteomes" id="UP001162992">
    <property type="component" value="Chromosome 7"/>
</dbReference>